<dbReference type="AlphaFoldDB" id="A0A2N9YHU5"/>
<dbReference type="STRING" id="288004.AL038_08290"/>
<feature type="domain" description="Transposase (putative) YhgA-like" evidence="2">
    <location>
        <begin position="2"/>
        <end position="199"/>
    </location>
</feature>
<name>A0A2N9YHU5_9GAMM</name>
<proteinExistence type="inferred from homology"/>
<gene>
    <name evidence="3" type="ORF">BLE401_16015</name>
</gene>
<evidence type="ECO:0000259" key="2">
    <source>
        <dbReference type="Pfam" id="PF04754"/>
    </source>
</evidence>
<dbReference type="Pfam" id="PF04754">
    <property type="entry name" value="Transposase_31"/>
    <property type="match status" value="1"/>
</dbReference>
<dbReference type="RefSeq" id="WP_062151666.1">
    <property type="nucleotide sequence ID" value="NZ_CP012373.2"/>
</dbReference>
<organism evidence="3 4">
    <name type="scientific">Beggiatoa leptomitoformis</name>
    <dbReference type="NCBI Taxonomy" id="288004"/>
    <lineage>
        <taxon>Bacteria</taxon>
        <taxon>Pseudomonadati</taxon>
        <taxon>Pseudomonadota</taxon>
        <taxon>Gammaproteobacteria</taxon>
        <taxon>Thiotrichales</taxon>
        <taxon>Thiotrichaceae</taxon>
        <taxon>Beggiatoa</taxon>
    </lineage>
</organism>
<sequence>MTDHDQSYKLFFSHPEMVKDLLQGFVHEDWVQELDFSTLEKVSGQFTSEDLRSRDNDIIWRIRWQNKWLYVYILMEFQSSIDNYMAIRLMVYIGLLYQDLIKSGITTDKLPPVLPIVLYNGSRRWTAPLNVQDLIEPSPLQNYQPQLHYLLIDEGSYTTAELSSLHNLVAALFRIEKGQTEAEIIAVLNALIEWLKAPEQLSIRNTFVIWLKRVYIPKHLPDSQLSNLVELQEIKVMLAERVEAWYAEGIQKGREEGKLEGILEGKLEGKIEGKQDAVLNCLSLRFGKPALEIQQIIYNAQDTATLDELMKHALFADSLATFQQLAQIKH</sequence>
<dbReference type="KEGG" id="blep:AL038_08290"/>
<evidence type="ECO:0000256" key="1">
    <source>
        <dbReference type="ARBA" id="ARBA00009787"/>
    </source>
</evidence>
<dbReference type="EMBL" id="CP018889">
    <property type="protein sequence ID" value="AUI70054.1"/>
    <property type="molecule type" value="Genomic_DNA"/>
</dbReference>
<dbReference type="PANTHER" id="PTHR34611:SF2">
    <property type="entry name" value="INACTIVE RECOMBINATION-PROMOTING NUCLEASE-LIKE PROTEIN RPNE-RELATED"/>
    <property type="match status" value="1"/>
</dbReference>
<dbReference type="InterPro" id="IPR010106">
    <property type="entry name" value="RpnA"/>
</dbReference>
<evidence type="ECO:0000313" key="4">
    <source>
        <dbReference type="Proteomes" id="UP000234271"/>
    </source>
</evidence>
<dbReference type="OrthoDB" id="5562276at2"/>
<keyword evidence="4" id="KW-1185">Reference proteome</keyword>
<dbReference type="Proteomes" id="UP000234271">
    <property type="component" value="Chromosome"/>
</dbReference>
<accession>A0A2N9YHU5</accession>
<dbReference type="InterPro" id="IPR051699">
    <property type="entry name" value="Rpn/YhgA-like_nuclease"/>
</dbReference>
<dbReference type="InterPro" id="IPR006842">
    <property type="entry name" value="Transposase_31"/>
</dbReference>
<dbReference type="PANTHER" id="PTHR34611">
    <property type="match status" value="1"/>
</dbReference>
<evidence type="ECO:0000313" key="3">
    <source>
        <dbReference type="EMBL" id="AUI70054.1"/>
    </source>
</evidence>
<reference evidence="4" key="1">
    <citation type="submission" date="2016-12" db="EMBL/GenBank/DDBJ databases">
        <title>Complete Genome Sequence of Beggiatoa leptomitiformis D-401.</title>
        <authorList>
            <person name="Fomenkov A."/>
            <person name="Vincze T."/>
            <person name="Grabovich M."/>
            <person name="Anton B.P."/>
            <person name="Dubinina G."/>
            <person name="Orlova M."/>
            <person name="Belousova E."/>
            <person name="Roberts R.J."/>
        </authorList>
    </citation>
    <scope>NUCLEOTIDE SEQUENCE [LARGE SCALE GENOMIC DNA]</scope>
    <source>
        <strain evidence="4">D-401</strain>
    </source>
</reference>
<protein>
    <submittedName>
        <fullName evidence="3">Rpn family recombination-promoting nuclease/putative transposase</fullName>
    </submittedName>
</protein>
<comment type="similarity">
    <text evidence="1">Belongs to the Rpn/YhgA-like nuclease family.</text>
</comment>
<dbReference type="NCBIfam" id="TIGR01784">
    <property type="entry name" value="T_den_put_tspse"/>
    <property type="match status" value="1"/>
</dbReference>